<comment type="caution">
    <text evidence="1">The sequence shown here is derived from an EMBL/GenBank/DDBJ whole genome shotgun (WGS) entry which is preliminary data.</text>
</comment>
<organism evidence="1 2">
    <name type="scientific">Prunus dulcis</name>
    <name type="common">Almond</name>
    <name type="synonym">Amygdalus dulcis</name>
    <dbReference type="NCBI Taxonomy" id="3755"/>
    <lineage>
        <taxon>Eukaryota</taxon>
        <taxon>Viridiplantae</taxon>
        <taxon>Streptophyta</taxon>
        <taxon>Embryophyta</taxon>
        <taxon>Tracheophyta</taxon>
        <taxon>Spermatophyta</taxon>
        <taxon>Magnoliopsida</taxon>
        <taxon>eudicotyledons</taxon>
        <taxon>Gunneridae</taxon>
        <taxon>Pentapetalae</taxon>
        <taxon>rosids</taxon>
        <taxon>fabids</taxon>
        <taxon>Rosales</taxon>
        <taxon>Rosaceae</taxon>
        <taxon>Amygdaloideae</taxon>
        <taxon>Amygdaleae</taxon>
        <taxon>Prunus</taxon>
    </lineage>
</organism>
<sequence>MGPSLLSSLVAEDGWSSGDHATPLRKKPRIHFTEKTQVRPILLPSVRFKHLVGADSKKIDGIRDVQDVPLESSIDKLETVICSMKWSACREVKRCWHSSLKFESSALVKGWRSSWEVCSFAQLSRSSC</sequence>
<evidence type="ECO:0000313" key="2">
    <source>
        <dbReference type="Proteomes" id="UP001054821"/>
    </source>
</evidence>
<evidence type="ECO:0000313" key="1">
    <source>
        <dbReference type="EMBL" id="KAI5329045.1"/>
    </source>
</evidence>
<protein>
    <submittedName>
        <fullName evidence="1">Uncharacterized protein</fullName>
    </submittedName>
</protein>
<dbReference type="AlphaFoldDB" id="A0AAD4VPT8"/>
<dbReference type="EMBL" id="JAJFAZ020000005">
    <property type="protein sequence ID" value="KAI5329045.1"/>
    <property type="molecule type" value="Genomic_DNA"/>
</dbReference>
<dbReference type="Proteomes" id="UP001054821">
    <property type="component" value="Chromosome 5"/>
</dbReference>
<reference evidence="1 2" key="1">
    <citation type="journal article" date="2022" name="G3 (Bethesda)">
        <title>Whole-genome sequence and methylome profiling of the almond [Prunus dulcis (Mill.) D.A. Webb] cultivar 'Nonpareil'.</title>
        <authorList>
            <person name="D'Amico-Willman K.M."/>
            <person name="Ouma W.Z."/>
            <person name="Meulia T."/>
            <person name="Sideli G.M."/>
            <person name="Gradziel T.M."/>
            <person name="Fresnedo-Ramirez J."/>
        </authorList>
    </citation>
    <scope>NUCLEOTIDE SEQUENCE [LARGE SCALE GENOMIC DNA]</scope>
    <source>
        <strain evidence="1">Clone GOH B32 T37-40</strain>
    </source>
</reference>
<accession>A0AAD4VPT8</accession>
<gene>
    <name evidence="1" type="ORF">L3X38_028442</name>
</gene>
<keyword evidence="2" id="KW-1185">Reference proteome</keyword>
<proteinExistence type="predicted"/>
<name>A0AAD4VPT8_PRUDU</name>